<dbReference type="EnsemblPlants" id="PGSC0003DMT400014100">
    <property type="protein sequence ID" value="PGSC0003DMT400014100"/>
    <property type="gene ID" value="PGSC0003DMG400005531"/>
</dbReference>
<dbReference type="PaxDb" id="4113-PGSC0003DMT400014100"/>
<reference evidence="3" key="1">
    <citation type="journal article" date="2011" name="Nature">
        <title>Genome sequence and analysis of the tuber crop potato.</title>
        <authorList>
            <consortium name="The Potato Genome Sequencing Consortium"/>
        </authorList>
    </citation>
    <scope>NUCLEOTIDE SEQUENCE [LARGE SCALE GENOMIC DNA]</scope>
    <source>
        <strain evidence="3">cv. DM1-3 516 R44</strain>
    </source>
</reference>
<proteinExistence type="predicted"/>
<accession>M1A3R1</accession>
<evidence type="ECO:0000313" key="3">
    <source>
        <dbReference type="Proteomes" id="UP000011115"/>
    </source>
</evidence>
<dbReference type="HOGENOM" id="CLU_2227963_0_0_1"/>
<organism evidence="2 3">
    <name type="scientific">Solanum tuberosum</name>
    <name type="common">Potato</name>
    <dbReference type="NCBI Taxonomy" id="4113"/>
    <lineage>
        <taxon>Eukaryota</taxon>
        <taxon>Viridiplantae</taxon>
        <taxon>Streptophyta</taxon>
        <taxon>Embryophyta</taxon>
        <taxon>Tracheophyta</taxon>
        <taxon>Spermatophyta</taxon>
        <taxon>Magnoliopsida</taxon>
        <taxon>eudicotyledons</taxon>
        <taxon>Gunneridae</taxon>
        <taxon>Pentapetalae</taxon>
        <taxon>asterids</taxon>
        <taxon>lamiids</taxon>
        <taxon>Solanales</taxon>
        <taxon>Solanaceae</taxon>
        <taxon>Solanoideae</taxon>
        <taxon>Solaneae</taxon>
        <taxon>Solanum</taxon>
    </lineage>
</organism>
<protein>
    <submittedName>
        <fullName evidence="2">Integrase core domain containing protein</fullName>
    </submittedName>
</protein>
<name>M1A3R1_SOLTU</name>
<evidence type="ECO:0000256" key="1">
    <source>
        <dbReference type="SAM" id="MobiDB-lite"/>
    </source>
</evidence>
<evidence type="ECO:0000313" key="2">
    <source>
        <dbReference type="EnsemblPlants" id="PGSC0003DMT400014100"/>
    </source>
</evidence>
<sequence length="106" mass="11727">MAPKQDPTDAAKGKSKFVAPSRCMIIEDHVEYIPPNIRTSPTAPRTTRNRAQQVSFDMVTAPSLNRGPHQSAHQLAQSHHPAPALAATPPSLLRLIVWEIFQCPHF</sequence>
<dbReference type="Gramene" id="PGSC0003DMT400014100">
    <property type="protein sequence ID" value="PGSC0003DMT400014100"/>
    <property type="gene ID" value="PGSC0003DMG400005531"/>
</dbReference>
<feature type="compositionally biased region" description="Polar residues" evidence="1">
    <location>
        <begin position="37"/>
        <end position="54"/>
    </location>
</feature>
<feature type="compositionally biased region" description="Low complexity" evidence="1">
    <location>
        <begin position="68"/>
        <end position="84"/>
    </location>
</feature>
<dbReference type="InParanoid" id="M1A3R1"/>
<dbReference type="AlphaFoldDB" id="M1A3R1"/>
<keyword evidence="3" id="KW-1185">Reference proteome</keyword>
<feature type="region of interest" description="Disordered" evidence="1">
    <location>
        <begin position="35"/>
        <end position="54"/>
    </location>
</feature>
<reference evidence="2" key="2">
    <citation type="submission" date="2015-06" db="UniProtKB">
        <authorList>
            <consortium name="EnsemblPlants"/>
        </authorList>
    </citation>
    <scope>IDENTIFICATION</scope>
    <source>
        <strain evidence="2">DM1-3 516 R44</strain>
    </source>
</reference>
<feature type="region of interest" description="Disordered" evidence="1">
    <location>
        <begin position="61"/>
        <end position="84"/>
    </location>
</feature>
<dbReference type="Proteomes" id="UP000011115">
    <property type="component" value="Unassembled WGS sequence"/>
</dbReference>